<keyword evidence="6 11" id="KW-0548">Nucleotidyltransferase</keyword>
<dbReference type="Proteomes" id="UP000031163">
    <property type="component" value="Chromosome"/>
</dbReference>
<keyword evidence="9 11" id="KW-0520">NAD</keyword>
<name>A0A0A8H3C9_9BACT</name>
<evidence type="ECO:0000256" key="10">
    <source>
        <dbReference type="ARBA" id="ARBA00048721"/>
    </source>
</evidence>
<dbReference type="GeneID" id="74431213"/>
<comment type="pathway">
    <text evidence="2 11">Cofactor biosynthesis; NAD(+) biosynthesis; deamido-NAD(+) from nicotinate D-ribonucleotide: step 1/1.</text>
</comment>
<comment type="function">
    <text evidence="1 11">Catalyzes the reversible adenylation of nicotinate mononucleotide (NaMN) to nicotinic acid adenine dinucleotide (NaAD).</text>
</comment>
<sequence length="183" mass="21553">MKIALFGGSFDPPHLGHNAVVLNALDNLDIDKLIIMPTFINPFKSSFAADEVKRLKWVKTLWKNLIKVEICDFEIKKQRPVPSIESVDFLYKNYQIEKFYLILGADHLQNLHKWHEYDRLKKMVEFVIAKRDDISIPQEFITLDTKVDISSSFIRKTLQTTQVCEQIKEEVKLYYSKFQDKQN</sequence>
<reference evidence="13 14" key="1">
    <citation type="journal article" date="2014" name="Genome Biol. Evol.">
        <title>Comparative Genomics of the Campylobacter lari Group.</title>
        <authorList>
            <person name="Miller W.G."/>
            <person name="Yee E."/>
            <person name="Chapman M.H."/>
            <person name="Smith T.P."/>
            <person name="Bono J.L."/>
            <person name="Huynh S."/>
            <person name="Parker C.T."/>
            <person name="Vandamme P."/>
            <person name="Luong K."/>
            <person name="Korlach J."/>
        </authorList>
    </citation>
    <scope>NUCLEOTIDE SEQUENCE [LARGE SCALE GENOMIC DNA]</scope>
    <source>
        <strain evidence="13 14">NCTC 12927</strain>
    </source>
</reference>
<dbReference type="PANTHER" id="PTHR39321">
    <property type="entry name" value="NICOTINATE-NUCLEOTIDE ADENYLYLTRANSFERASE-RELATED"/>
    <property type="match status" value="1"/>
</dbReference>
<dbReference type="HOGENOM" id="CLU_069765_3_1_7"/>
<dbReference type="CDD" id="cd02165">
    <property type="entry name" value="NMNAT"/>
    <property type="match status" value="1"/>
</dbReference>
<dbReference type="GO" id="GO:0009435">
    <property type="term" value="P:NAD+ biosynthetic process"/>
    <property type="evidence" value="ECO:0007669"/>
    <property type="project" value="UniProtKB-UniRule"/>
</dbReference>
<evidence type="ECO:0000256" key="9">
    <source>
        <dbReference type="ARBA" id="ARBA00023027"/>
    </source>
</evidence>
<evidence type="ECO:0000256" key="5">
    <source>
        <dbReference type="ARBA" id="ARBA00022679"/>
    </source>
</evidence>
<dbReference type="InterPro" id="IPR014729">
    <property type="entry name" value="Rossmann-like_a/b/a_fold"/>
</dbReference>
<protein>
    <recommendedName>
        <fullName evidence="11">Probable nicotinate-nucleotide adenylyltransferase</fullName>
        <ecNumber evidence="11">2.7.7.18</ecNumber>
    </recommendedName>
    <alternativeName>
        <fullName evidence="11">Deamido-NAD(+) diphosphorylase</fullName>
    </alternativeName>
    <alternativeName>
        <fullName evidence="11">Deamido-NAD(+) pyrophosphorylase</fullName>
    </alternativeName>
    <alternativeName>
        <fullName evidence="11">Nicotinate mononucleotide adenylyltransferase</fullName>
        <shortName evidence="11">NaMN adenylyltransferase</shortName>
    </alternativeName>
</protein>
<dbReference type="InterPro" id="IPR004821">
    <property type="entry name" value="Cyt_trans-like"/>
</dbReference>
<evidence type="ECO:0000256" key="2">
    <source>
        <dbReference type="ARBA" id="ARBA00005019"/>
    </source>
</evidence>
<keyword evidence="7 11" id="KW-0547">Nucleotide-binding</keyword>
<dbReference type="AlphaFoldDB" id="A0A0A8H3C9"/>
<dbReference type="RefSeq" id="WP_039649422.1">
    <property type="nucleotide sequence ID" value="NZ_CP007770.1"/>
</dbReference>
<dbReference type="UniPathway" id="UPA00253">
    <property type="reaction ID" value="UER00332"/>
</dbReference>
<organism evidence="13 14">
    <name type="scientific">Campylobacter insulaenigrae NCTC 12927</name>
    <dbReference type="NCBI Taxonomy" id="1031564"/>
    <lineage>
        <taxon>Bacteria</taxon>
        <taxon>Pseudomonadati</taxon>
        <taxon>Campylobacterota</taxon>
        <taxon>Epsilonproteobacteria</taxon>
        <taxon>Campylobacterales</taxon>
        <taxon>Campylobacteraceae</taxon>
        <taxon>Campylobacter</taxon>
    </lineage>
</organism>
<dbReference type="Pfam" id="PF01467">
    <property type="entry name" value="CTP_transf_like"/>
    <property type="match status" value="1"/>
</dbReference>
<dbReference type="KEGG" id="cis:CINS_0400"/>
<gene>
    <name evidence="11 13" type="primary">nadD</name>
    <name evidence="13" type="ORF">CINS_0400</name>
</gene>
<dbReference type="GO" id="GO:0004515">
    <property type="term" value="F:nicotinate-nucleotide adenylyltransferase activity"/>
    <property type="evidence" value="ECO:0007669"/>
    <property type="project" value="UniProtKB-UniRule"/>
</dbReference>
<dbReference type="InterPro" id="IPR005248">
    <property type="entry name" value="NadD/NMNAT"/>
</dbReference>
<comment type="similarity">
    <text evidence="3 11">Belongs to the NadD family.</text>
</comment>
<keyword evidence="8 11" id="KW-0067">ATP-binding</keyword>
<evidence type="ECO:0000256" key="6">
    <source>
        <dbReference type="ARBA" id="ARBA00022695"/>
    </source>
</evidence>
<accession>A0A0A8H3C9</accession>
<evidence type="ECO:0000256" key="4">
    <source>
        <dbReference type="ARBA" id="ARBA00022642"/>
    </source>
</evidence>
<dbReference type="STRING" id="1031564.CINS_0400"/>
<evidence type="ECO:0000256" key="3">
    <source>
        <dbReference type="ARBA" id="ARBA00009014"/>
    </source>
</evidence>
<evidence type="ECO:0000313" key="14">
    <source>
        <dbReference type="Proteomes" id="UP000031163"/>
    </source>
</evidence>
<comment type="catalytic activity">
    <reaction evidence="10 11">
        <text>nicotinate beta-D-ribonucleotide + ATP + H(+) = deamido-NAD(+) + diphosphate</text>
        <dbReference type="Rhea" id="RHEA:22860"/>
        <dbReference type="ChEBI" id="CHEBI:15378"/>
        <dbReference type="ChEBI" id="CHEBI:30616"/>
        <dbReference type="ChEBI" id="CHEBI:33019"/>
        <dbReference type="ChEBI" id="CHEBI:57502"/>
        <dbReference type="ChEBI" id="CHEBI:58437"/>
        <dbReference type="EC" id="2.7.7.18"/>
    </reaction>
</comment>
<dbReference type="EC" id="2.7.7.18" evidence="11"/>
<evidence type="ECO:0000259" key="12">
    <source>
        <dbReference type="Pfam" id="PF01467"/>
    </source>
</evidence>
<feature type="domain" description="Cytidyltransferase-like" evidence="12">
    <location>
        <begin position="5"/>
        <end position="156"/>
    </location>
</feature>
<dbReference type="SUPFAM" id="SSF52374">
    <property type="entry name" value="Nucleotidylyl transferase"/>
    <property type="match status" value="1"/>
</dbReference>
<dbReference type="Gene3D" id="3.40.50.620">
    <property type="entry name" value="HUPs"/>
    <property type="match status" value="1"/>
</dbReference>
<dbReference type="PANTHER" id="PTHR39321:SF3">
    <property type="entry name" value="PHOSPHOPANTETHEINE ADENYLYLTRANSFERASE"/>
    <property type="match status" value="1"/>
</dbReference>
<evidence type="ECO:0000256" key="8">
    <source>
        <dbReference type="ARBA" id="ARBA00022840"/>
    </source>
</evidence>
<keyword evidence="4 11" id="KW-0662">Pyridine nucleotide biosynthesis</keyword>
<evidence type="ECO:0000256" key="11">
    <source>
        <dbReference type="HAMAP-Rule" id="MF_00244"/>
    </source>
</evidence>
<dbReference type="EMBL" id="CP007770">
    <property type="protein sequence ID" value="AJC87399.1"/>
    <property type="molecule type" value="Genomic_DNA"/>
</dbReference>
<dbReference type="NCBIfam" id="TIGR00482">
    <property type="entry name" value="nicotinate (nicotinamide) nucleotide adenylyltransferase"/>
    <property type="match status" value="1"/>
</dbReference>
<evidence type="ECO:0000313" key="13">
    <source>
        <dbReference type="EMBL" id="AJC87399.1"/>
    </source>
</evidence>
<evidence type="ECO:0000256" key="7">
    <source>
        <dbReference type="ARBA" id="ARBA00022741"/>
    </source>
</evidence>
<keyword evidence="5 11" id="KW-0808">Transferase</keyword>
<proteinExistence type="inferred from homology"/>
<evidence type="ECO:0000256" key="1">
    <source>
        <dbReference type="ARBA" id="ARBA00002324"/>
    </source>
</evidence>
<dbReference type="HAMAP" id="MF_00244">
    <property type="entry name" value="NaMN_adenylyltr"/>
    <property type="match status" value="1"/>
</dbReference>
<dbReference type="NCBIfam" id="TIGR00125">
    <property type="entry name" value="cyt_tran_rel"/>
    <property type="match status" value="1"/>
</dbReference>
<dbReference type="GO" id="GO:0005524">
    <property type="term" value="F:ATP binding"/>
    <property type="evidence" value="ECO:0007669"/>
    <property type="project" value="UniProtKB-KW"/>
</dbReference>